<gene>
    <name evidence="1" type="ORF">ONE63_011273</name>
</gene>
<accession>A0AAV7X524</accession>
<evidence type="ECO:0000313" key="1">
    <source>
        <dbReference type="EMBL" id="KAJ1519119.1"/>
    </source>
</evidence>
<dbReference type="AlphaFoldDB" id="A0AAV7X524"/>
<sequence>MKEFITSDFARIPRSLQFLSRWKATELRLFLLYVGIVALKGNVKTEVYQLFSLLFVASRIIASKELSLDSQLLDYAEKLLCSFVKHSADNSVLGPTFVTINVHNLLHLVDDVRKFGSINEFDAFPFENHLRIIRGMMRSGVKVARQMVNRLSERDLCYKASILKESKLTPLQYDRVANEYACLSSSSFTVSAVKKRDSYFFTDHSICHLRKITKRGDSVTIVADCCDDTQSFFTYPTDSRLVGVFKINRQQTRKKVEMCIDDIKGKVMVLPHGDERIAIKLVHTI</sequence>
<keyword evidence="2" id="KW-1185">Reference proteome</keyword>
<dbReference type="EMBL" id="JAPTSV010000784">
    <property type="protein sequence ID" value="KAJ1519119.1"/>
    <property type="molecule type" value="Genomic_DNA"/>
</dbReference>
<evidence type="ECO:0000313" key="2">
    <source>
        <dbReference type="Proteomes" id="UP001075354"/>
    </source>
</evidence>
<dbReference type="Proteomes" id="UP001075354">
    <property type="component" value="Unassembled WGS sequence"/>
</dbReference>
<protein>
    <submittedName>
        <fullName evidence="1">Uncharacterized protein</fullName>
    </submittedName>
</protein>
<reference evidence="1" key="1">
    <citation type="submission" date="2022-12" db="EMBL/GenBank/DDBJ databases">
        <title>Chromosome-level genome assembly of the bean flower thrips Megalurothrips usitatus.</title>
        <authorList>
            <person name="Ma L."/>
            <person name="Liu Q."/>
            <person name="Li H."/>
            <person name="Cai W."/>
        </authorList>
    </citation>
    <scope>NUCLEOTIDE SEQUENCE</scope>
    <source>
        <strain evidence="1">Cailab_2022a</strain>
    </source>
</reference>
<organism evidence="1 2">
    <name type="scientific">Megalurothrips usitatus</name>
    <name type="common">bean blossom thrips</name>
    <dbReference type="NCBI Taxonomy" id="439358"/>
    <lineage>
        <taxon>Eukaryota</taxon>
        <taxon>Metazoa</taxon>
        <taxon>Ecdysozoa</taxon>
        <taxon>Arthropoda</taxon>
        <taxon>Hexapoda</taxon>
        <taxon>Insecta</taxon>
        <taxon>Pterygota</taxon>
        <taxon>Neoptera</taxon>
        <taxon>Paraneoptera</taxon>
        <taxon>Thysanoptera</taxon>
        <taxon>Terebrantia</taxon>
        <taxon>Thripoidea</taxon>
        <taxon>Thripidae</taxon>
        <taxon>Megalurothrips</taxon>
    </lineage>
</organism>
<dbReference type="PANTHER" id="PTHR33053">
    <property type="entry name" value="PROTEIN, PUTATIVE-RELATED"/>
    <property type="match status" value="1"/>
</dbReference>
<comment type="caution">
    <text evidence="1">The sequence shown here is derived from an EMBL/GenBank/DDBJ whole genome shotgun (WGS) entry which is preliminary data.</text>
</comment>
<proteinExistence type="predicted"/>
<name>A0AAV7X524_9NEOP</name>